<organism evidence="3 4">
    <name type="scientific">Olea europaea subsp. europaea</name>
    <dbReference type="NCBI Taxonomy" id="158383"/>
    <lineage>
        <taxon>Eukaryota</taxon>
        <taxon>Viridiplantae</taxon>
        <taxon>Streptophyta</taxon>
        <taxon>Embryophyta</taxon>
        <taxon>Tracheophyta</taxon>
        <taxon>Spermatophyta</taxon>
        <taxon>Magnoliopsida</taxon>
        <taxon>eudicotyledons</taxon>
        <taxon>Gunneridae</taxon>
        <taxon>Pentapetalae</taxon>
        <taxon>asterids</taxon>
        <taxon>lamiids</taxon>
        <taxon>Lamiales</taxon>
        <taxon>Oleaceae</taxon>
        <taxon>Oleeae</taxon>
        <taxon>Olea</taxon>
    </lineage>
</organism>
<keyword evidence="2" id="KW-0812">Transmembrane</keyword>
<feature type="non-terminal residue" evidence="3">
    <location>
        <position position="100"/>
    </location>
</feature>
<dbReference type="AlphaFoldDB" id="A0A8S0RLT0"/>
<feature type="region of interest" description="Disordered" evidence="1">
    <location>
        <begin position="1"/>
        <end position="27"/>
    </location>
</feature>
<reference evidence="3 4" key="1">
    <citation type="submission" date="2019-12" db="EMBL/GenBank/DDBJ databases">
        <authorList>
            <person name="Alioto T."/>
            <person name="Alioto T."/>
            <person name="Gomez Garrido J."/>
        </authorList>
    </citation>
    <scope>NUCLEOTIDE SEQUENCE [LARGE SCALE GENOMIC DNA]</scope>
</reference>
<name>A0A8S0RLT0_OLEEU</name>
<sequence>MEVSSGLNPKVNPAKLHKEQEENNEGQELQNFELDLVDYVIRSDHHFHSMNALEILREMVRILWYNSVGFTAIAAVLICLVLTMLLSNVLVNQSLVKRLT</sequence>
<evidence type="ECO:0000313" key="4">
    <source>
        <dbReference type="Proteomes" id="UP000594638"/>
    </source>
</evidence>
<keyword evidence="2" id="KW-0472">Membrane</keyword>
<keyword evidence="2" id="KW-1133">Transmembrane helix</keyword>
<dbReference type="OrthoDB" id="1926790at2759"/>
<comment type="caution">
    <text evidence="3">The sequence shown here is derived from an EMBL/GenBank/DDBJ whole genome shotgun (WGS) entry which is preliminary data.</text>
</comment>
<dbReference type="Gramene" id="OE9D001780T1">
    <property type="protein sequence ID" value="OE9D001780C1"/>
    <property type="gene ID" value="OE9D001780"/>
</dbReference>
<protein>
    <submittedName>
        <fullName evidence="3">GATA zinc finger domain-containing</fullName>
    </submittedName>
</protein>
<dbReference type="Proteomes" id="UP000594638">
    <property type="component" value="Unassembled WGS sequence"/>
</dbReference>
<evidence type="ECO:0000256" key="1">
    <source>
        <dbReference type="SAM" id="MobiDB-lite"/>
    </source>
</evidence>
<evidence type="ECO:0000313" key="3">
    <source>
        <dbReference type="EMBL" id="CAA2980813.1"/>
    </source>
</evidence>
<evidence type="ECO:0000256" key="2">
    <source>
        <dbReference type="SAM" id="Phobius"/>
    </source>
</evidence>
<dbReference type="EMBL" id="CACTIH010003654">
    <property type="protein sequence ID" value="CAA2980813.1"/>
    <property type="molecule type" value="Genomic_DNA"/>
</dbReference>
<proteinExistence type="predicted"/>
<accession>A0A8S0RLT0</accession>
<keyword evidence="4" id="KW-1185">Reference proteome</keyword>
<gene>
    <name evidence="3" type="ORF">OLEA9_D001780</name>
</gene>
<feature type="transmembrane region" description="Helical" evidence="2">
    <location>
        <begin position="63"/>
        <end position="91"/>
    </location>
</feature>